<evidence type="ECO:0000313" key="3">
    <source>
        <dbReference type="Proteomes" id="UP000509346"/>
    </source>
</evidence>
<organism evidence="2 3">
    <name type="scientific">Halosimplex pelagicum</name>
    <dbReference type="NCBI Taxonomy" id="869886"/>
    <lineage>
        <taxon>Archaea</taxon>
        <taxon>Methanobacteriati</taxon>
        <taxon>Methanobacteriota</taxon>
        <taxon>Stenosarchaea group</taxon>
        <taxon>Halobacteria</taxon>
        <taxon>Halobacteriales</taxon>
        <taxon>Haloarculaceae</taxon>
        <taxon>Halosimplex</taxon>
    </lineage>
</organism>
<name>A0A7D5TF60_9EURY</name>
<dbReference type="OrthoDB" id="241553at2157"/>
<reference evidence="2 3" key="1">
    <citation type="submission" date="2020-07" db="EMBL/GenBank/DDBJ databases">
        <title>Halosimplex litoreum sp. nov. and Halosimplex rubrum sp. nov., isolated from different salt environments.</title>
        <authorList>
            <person name="Cui H."/>
        </authorList>
    </citation>
    <scope>NUCLEOTIDE SEQUENCE [LARGE SCALE GENOMIC DNA]</scope>
    <source>
        <strain evidence="2 3">R2</strain>
    </source>
</reference>
<keyword evidence="3" id="KW-1185">Reference proteome</keyword>
<dbReference type="RefSeq" id="WP_179919347.1">
    <property type="nucleotide sequence ID" value="NZ_CP058909.1"/>
</dbReference>
<sequence length="139" mass="14924">MLDTLVAAPLQSTGTLVAAAAFPALTWVTLVVWVYLDAVARGSDHPVRSTATVAVFPLALVAYVYYRPERTSPQSDRERLALTVLLALLAAMMAGTVFSPPDVFAQPRNTFGALLALLPLFYLIVYREGPDATDAEPSS</sequence>
<feature type="transmembrane region" description="Helical" evidence="1">
    <location>
        <begin position="110"/>
        <end position="126"/>
    </location>
</feature>
<proteinExistence type="predicted"/>
<keyword evidence="1" id="KW-0812">Transmembrane</keyword>
<accession>A0A7D5TF60</accession>
<dbReference type="EMBL" id="CP058909">
    <property type="protein sequence ID" value="QLH84255.1"/>
    <property type="molecule type" value="Genomic_DNA"/>
</dbReference>
<dbReference type="Proteomes" id="UP000509346">
    <property type="component" value="Chromosome"/>
</dbReference>
<evidence type="ECO:0000256" key="1">
    <source>
        <dbReference type="SAM" id="Phobius"/>
    </source>
</evidence>
<keyword evidence="1" id="KW-1133">Transmembrane helix</keyword>
<dbReference type="KEGG" id="hpel:HZS54_22600"/>
<evidence type="ECO:0000313" key="2">
    <source>
        <dbReference type="EMBL" id="QLH84255.1"/>
    </source>
</evidence>
<feature type="transmembrane region" description="Helical" evidence="1">
    <location>
        <begin position="12"/>
        <end position="35"/>
    </location>
</feature>
<keyword evidence="1" id="KW-0472">Membrane</keyword>
<feature type="transmembrane region" description="Helical" evidence="1">
    <location>
        <begin position="78"/>
        <end position="98"/>
    </location>
</feature>
<protein>
    <submittedName>
        <fullName evidence="2">Uncharacterized protein</fullName>
    </submittedName>
</protein>
<feature type="transmembrane region" description="Helical" evidence="1">
    <location>
        <begin position="47"/>
        <end position="66"/>
    </location>
</feature>
<dbReference type="GeneID" id="56085443"/>
<gene>
    <name evidence="2" type="ORF">HZS54_22600</name>
</gene>
<dbReference type="AlphaFoldDB" id="A0A7D5TF60"/>